<accession>A0ABT0LGR8</accession>
<organism evidence="4 5">
    <name type="scientific">Shewanella surugensis</name>
    <dbReference type="NCBI Taxonomy" id="212020"/>
    <lineage>
        <taxon>Bacteria</taxon>
        <taxon>Pseudomonadati</taxon>
        <taxon>Pseudomonadota</taxon>
        <taxon>Gammaproteobacteria</taxon>
        <taxon>Alteromonadales</taxon>
        <taxon>Shewanellaceae</taxon>
        <taxon>Shewanella</taxon>
    </lineage>
</organism>
<sequence>MSDPRFIQLTTWLNNTFSMALSPVLISGDASVRRYFRVVVNDISYIVVDSPPEQLVLQQFIDIANIYAENDINVPEVIEKDTQNGFMLLNDLGDTSLFSILDSDNVEYYYKTALNLLNNITKVKATAKRELPLYDSAFIRQELEIFTDWLLKYHLSMTLNTARLNMLEAVFRHLIENANEQPQVGMHRDYHCRNIMLKNNTLNLIDFQDAVIGPITYDVVSLLRDCYLRWPDELVSQLMCEHYEQARLNGDISTDISLEQYRRWFDLMGLQRHIKAVGIFARLHHRDQKSAYLADIPLTLGYIRDVALSYPELKEFGSWVELELIPQFMNKAENVI</sequence>
<keyword evidence="1" id="KW-0547">Nucleotide-binding</keyword>
<evidence type="ECO:0000259" key="3">
    <source>
        <dbReference type="Pfam" id="PF01636"/>
    </source>
</evidence>
<dbReference type="InterPro" id="IPR002575">
    <property type="entry name" value="Aminoglycoside_PTrfase"/>
</dbReference>
<keyword evidence="5" id="KW-1185">Reference proteome</keyword>
<keyword evidence="2" id="KW-0067">ATP-binding</keyword>
<gene>
    <name evidence="4" type="ORF">L2764_20830</name>
</gene>
<dbReference type="Gene3D" id="3.90.1200.10">
    <property type="match status" value="1"/>
</dbReference>
<dbReference type="InterPro" id="IPR011009">
    <property type="entry name" value="Kinase-like_dom_sf"/>
</dbReference>
<comment type="caution">
    <text evidence="4">The sequence shown here is derived from an EMBL/GenBank/DDBJ whole genome shotgun (WGS) entry which is preliminary data.</text>
</comment>
<dbReference type="Gene3D" id="3.30.200.20">
    <property type="entry name" value="Phosphorylase Kinase, domain 1"/>
    <property type="match status" value="1"/>
</dbReference>
<reference evidence="4 5" key="1">
    <citation type="submission" date="2022-01" db="EMBL/GenBank/DDBJ databases">
        <title>Whole genome-based taxonomy of the Shewanellaceae.</title>
        <authorList>
            <person name="Martin-Rodriguez A.J."/>
        </authorList>
    </citation>
    <scope>NUCLEOTIDE SEQUENCE [LARGE SCALE GENOMIC DNA]</scope>
    <source>
        <strain evidence="4 5">DSM 17177</strain>
    </source>
</reference>
<dbReference type="Pfam" id="PF01636">
    <property type="entry name" value="APH"/>
    <property type="match status" value="1"/>
</dbReference>
<evidence type="ECO:0000256" key="1">
    <source>
        <dbReference type="ARBA" id="ARBA00022741"/>
    </source>
</evidence>
<dbReference type="EMBL" id="JAKIKS010000111">
    <property type="protein sequence ID" value="MCL1126860.1"/>
    <property type="molecule type" value="Genomic_DNA"/>
</dbReference>
<dbReference type="Proteomes" id="UP001203423">
    <property type="component" value="Unassembled WGS sequence"/>
</dbReference>
<protein>
    <submittedName>
        <fullName evidence="4">Phosphotransferase</fullName>
    </submittedName>
</protein>
<dbReference type="PANTHER" id="PTHR33540:SF1">
    <property type="entry name" value="N-ACETYLMURAMATE_N-ACETYLGLUCOSAMINE KINASE"/>
    <property type="match status" value="1"/>
</dbReference>
<dbReference type="SUPFAM" id="SSF56112">
    <property type="entry name" value="Protein kinase-like (PK-like)"/>
    <property type="match status" value="1"/>
</dbReference>
<evidence type="ECO:0000313" key="4">
    <source>
        <dbReference type="EMBL" id="MCL1126860.1"/>
    </source>
</evidence>
<name>A0ABT0LGR8_9GAMM</name>
<dbReference type="PANTHER" id="PTHR33540">
    <property type="entry name" value="TRNA THREONYLCARBAMOYLADENOSINE BIOSYNTHESIS PROTEIN TSAE"/>
    <property type="match status" value="1"/>
</dbReference>
<proteinExistence type="predicted"/>
<evidence type="ECO:0000256" key="2">
    <source>
        <dbReference type="ARBA" id="ARBA00022840"/>
    </source>
</evidence>
<feature type="domain" description="Aminoglycoside phosphotransferase" evidence="3">
    <location>
        <begin position="25"/>
        <end position="238"/>
    </location>
</feature>
<evidence type="ECO:0000313" key="5">
    <source>
        <dbReference type="Proteomes" id="UP001203423"/>
    </source>
</evidence>